<dbReference type="AlphaFoldDB" id="A0A9P0LSA9"/>
<accession>A0A9P0LSA9</accession>
<dbReference type="Proteomes" id="UP001152888">
    <property type="component" value="Unassembled WGS sequence"/>
</dbReference>
<evidence type="ECO:0000313" key="1">
    <source>
        <dbReference type="EMBL" id="CAH1998939.1"/>
    </source>
</evidence>
<name>A0A9P0LSA9_ACAOB</name>
<dbReference type="EMBL" id="CAKOFQ010007345">
    <property type="protein sequence ID" value="CAH1998939.1"/>
    <property type="molecule type" value="Genomic_DNA"/>
</dbReference>
<proteinExistence type="predicted"/>
<comment type="caution">
    <text evidence="1">The sequence shown here is derived from an EMBL/GenBank/DDBJ whole genome shotgun (WGS) entry which is preliminary data.</text>
</comment>
<protein>
    <submittedName>
        <fullName evidence="1">Uncharacterized protein</fullName>
    </submittedName>
</protein>
<evidence type="ECO:0000313" key="2">
    <source>
        <dbReference type="Proteomes" id="UP001152888"/>
    </source>
</evidence>
<organism evidence="1 2">
    <name type="scientific">Acanthoscelides obtectus</name>
    <name type="common">Bean weevil</name>
    <name type="synonym">Bruchus obtectus</name>
    <dbReference type="NCBI Taxonomy" id="200917"/>
    <lineage>
        <taxon>Eukaryota</taxon>
        <taxon>Metazoa</taxon>
        <taxon>Ecdysozoa</taxon>
        <taxon>Arthropoda</taxon>
        <taxon>Hexapoda</taxon>
        <taxon>Insecta</taxon>
        <taxon>Pterygota</taxon>
        <taxon>Neoptera</taxon>
        <taxon>Endopterygota</taxon>
        <taxon>Coleoptera</taxon>
        <taxon>Polyphaga</taxon>
        <taxon>Cucujiformia</taxon>
        <taxon>Chrysomeloidea</taxon>
        <taxon>Chrysomelidae</taxon>
        <taxon>Bruchinae</taxon>
        <taxon>Bruchini</taxon>
        <taxon>Acanthoscelides</taxon>
    </lineage>
</organism>
<gene>
    <name evidence="1" type="ORF">ACAOBT_LOCUS24692</name>
</gene>
<sequence>MRLAKTGSYHTGVSQHLKASFEIAFMIAKQKKPPTIILGGDAEQKIKSISLSNSTGKRRIDDIAADTKSEIINKVKLSPLVAVSCDESAEISFKKRFCTLNL</sequence>
<reference evidence="1" key="1">
    <citation type="submission" date="2022-03" db="EMBL/GenBank/DDBJ databases">
        <authorList>
            <person name="Sayadi A."/>
        </authorList>
    </citation>
    <scope>NUCLEOTIDE SEQUENCE</scope>
</reference>
<dbReference type="OrthoDB" id="6580598at2759"/>
<keyword evidence="2" id="KW-1185">Reference proteome</keyword>